<evidence type="ECO:0000256" key="9">
    <source>
        <dbReference type="ARBA" id="ARBA00022960"/>
    </source>
</evidence>
<dbReference type="InterPro" id="IPR013221">
    <property type="entry name" value="Mur_ligase_cen"/>
</dbReference>
<evidence type="ECO:0000256" key="11">
    <source>
        <dbReference type="ARBA" id="ARBA00023306"/>
    </source>
</evidence>
<accession>E1QMA5</accession>
<comment type="catalytic activity">
    <reaction evidence="13 14">
        <text>UDP-N-acetyl-alpha-D-muramate + L-alanine + ATP = UDP-N-acetyl-alpha-D-muramoyl-L-alanine + ADP + phosphate + H(+)</text>
        <dbReference type="Rhea" id="RHEA:23372"/>
        <dbReference type="ChEBI" id="CHEBI:15378"/>
        <dbReference type="ChEBI" id="CHEBI:30616"/>
        <dbReference type="ChEBI" id="CHEBI:43474"/>
        <dbReference type="ChEBI" id="CHEBI:57972"/>
        <dbReference type="ChEBI" id="CHEBI:70757"/>
        <dbReference type="ChEBI" id="CHEBI:83898"/>
        <dbReference type="ChEBI" id="CHEBI:456216"/>
        <dbReference type="EC" id="6.3.2.8"/>
    </reaction>
</comment>
<keyword evidence="5 14" id="KW-0436">Ligase</keyword>
<dbReference type="RefSeq" id="WP_013259587.1">
    <property type="nucleotide sequence ID" value="NC_014365.1"/>
</dbReference>
<dbReference type="NCBIfam" id="TIGR01082">
    <property type="entry name" value="murC"/>
    <property type="match status" value="1"/>
</dbReference>
<dbReference type="Pfam" id="PF01225">
    <property type="entry name" value="Mur_ligase"/>
    <property type="match status" value="1"/>
</dbReference>
<feature type="domain" description="Mur ligase N-terminal catalytic" evidence="15">
    <location>
        <begin position="7"/>
        <end position="106"/>
    </location>
</feature>
<dbReference type="KEGG" id="dbr:Deba_2794"/>
<evidence type="ECO:0000256" key="13">
    <source>
        <dbReference type="ARBA" id="ARBA00047833"/>
    </source>
</evidence>
<keyword evidence="19" id="KW-1185">Reference proteome</keyword>
<dbReference type="InterPro" id="IPR050061">
    <property type="entry name" value="MurCDEF_pg_biosynth"/>
</dbReference>
<organism evidence="18 19">
    <name type="scientific">Desulfarculus baarsii (strain ATCC 33931 / DSM 2075 / LMG 7858 / VKM B-1802 / 2st14)</name>
    <dbReference type="NCBI Taxonomy" id="644282"/>
    <lineage>
        <taxon>Bacteria</taxon>
        <taxon>Pseudomonadati</taxon>
        <taxon>Thermodesulfobacteriota</taxon>
        <taxon>Desulfarculia</taxon>
        <taxon>Desulfarculales</taxon>
        <taxon>Desulfarculaceae</taxon>
        <taxon>Desulfarculus</taxon>
    </lineage>
</organism>
<evidence type="ECO:0000256" key="12">
    <source>
        <dbReference type="ARBA" id="ARBA00023316"/>
    </source>
</evidence>
<evidence type="ECO:0000256" key="2">
    <source>
        <dbReference type="ARBA" id="ARBA00004752"/>
    </source>
</evidence>
<dbReference type="GO" id="GO:0009252">
    <property type="term" value="P:peptidoglycan biosynthetic process"/>
    <property type="evidence" value="ECO:0007669"/>
    <property type="project" value="UniProtKB-UniRule"/>
</dbReference>
<comment type="similarity">
    <text evidence="14">Belongs to the MurCDEF family.</text>
</comment>
<evidence type="ECO:0000256" key="3">
    <source>
        <dbReference type="ARBA" id="ARBA00012211"/>
    </source>
</evidence>
<keyword evidence="11 14" id="KW-0131">Cell cycle</keyword>
<evidence type="ECO:0000313" key="18">
    <source>
        <dbReference type="EMBL" id="ADK86148.1"/>
    </source>
</evidence>
<dbReference type="GO" id="GO:0008763">
    <property type="term" value="F:UDP-N-acetylmuramate-L-alanine ligase activity"/>
    <property type="evidence" value="ECO:0007669"/>
    <property type="project" value="UniProtKB-UniRule"/>
</dbReference>
<keyword evidence="7 14" id="KW-0547">Nucleotide-binding</keyword>
<keyword evidence="9 14" id="KW-0133">Cell shape</keyword>
<dbReference type="AlphaFoldDB" id="E1QMA5"/>
<dbReference type="GO" id="GO:0008360">
    <property type="term" value="P:regulation of cell shape"/>
    <property type="evidence" value="ECO:0007669"/>
    <property type="project" value="UniProtKB-KW"/>
</dbReference>
<dbReference type="EMBL" id="CP002085">
    <property type="protein sequence ID" value="ADK86148.1"/>
    <property type="molecule type" value="Genomic_DNA"/>
</dbReference>
<evidence type="ECO:0000256" key="10">
    <source>
        <dbReference type="ARBA" id="ARBA00022984"/>
    </source>
</evidence>
<keyword evidence="12 14" id="KW-0961">Cell wall biogenesis/degradation</keyword>
<keyword evidence="8 14" id="KW-0067">ATP-binding</keyword>
<dbReference type="HAMAP" id="MF_00046">
    <property type="entry name" value="MurC"/>
    <property type="match status" value="1"/>
</dbReference>
<dbReference type="eggNOG" id="COG0773">
    <property type="taxonomic scope" value="Bacteria"/>
</dbReference>
<dbReference type="HOGENOM" id="CLU_028104_2_2_7"/>
<dbReference type="Gene3D" id="3.40.50.720">
    <property type="entry name" value="NAD(P)-binding Rossmann-like Domain"/>
    <property type="match status" value="1"/>
</dbReference>
<evidence type="ECO:0000313" key="19">
    <source>
        <dbReference type="Proteomes" id="UP000009047"/>
    </source>
</evidence>
<keyword evidence="10 14" id="KW-0573">Peptidoglycan synthesis</keyword>
<comment type="pathway">
    <text evidence="2 14">Cell wall biogenesis; peptidoglycan biosynthesis.</text>
</comment>
<keyword evidence="4 14" id="KW-0963">Cytoplasm</keyword>
<evidence type="ECO:0000259" key="15">
    <source>
        <dbReference type="Pfam" id="PF01225"/>
    </source>
</evidence>
<evidence type="ECO:0000256" key="7">
    <source>
        <dbReference type="ARBA" id="ARBA00022741"/>
    </source>
</evidence>
<dbReference type="InterPro" id="IPR004101">
    <property type="entry name" value="Mur_ligase_C"/>
</dbReference>
<dbReference type="InterPro" id="IPR036565">
    <property type="entry name" value="Mur-like_cat_sf"/>
</dbReference>
<dbReference type="PANTHER" id="PTHR43445">
    <property type="entry name" value="UDP-N-ACETYLMURAMATE--L-ALANINE LIGASE-RELATED"/>
    <property type="match status" value="1"/>
</dbReference>
<feature type="domain" description="Mur ligase C-terminal" evidence="16">
    <location>
        <begin position="311"/>
        <end position="443"/>
    </location>
</feature>
<dbReference type="EC" id="6.3.2.8" evidence="3 14"/>
<keyword evidence="6 14" id="KW-0132">Cell division</keyword>
<gene>
    <name evidence="14" type="primary">murC</name>
    <name evidence="18" type="ordered locus">Deba_2794</name>
</gene>
<name>E1QMA5_DESB2</name>
<dbReference type="Pfam" id="PF08245">
    <property type="entry name" value="Mur_ligase_M"/>
    <property type="match status" value="1"/>
</dbReference>
<comment type="subcellular location">
    <subcellularLocation>
        <location evidence="1 14">Cytoplasm</location>
    </subcellularLocation>
</comment>
<evidence type="ECO:0000256" key="6">
    <source>
        <dbReference type="ARBA" id="ARBA00022618"/>
    </source>
</evidence>
<dbReference type="Gene3D" id="3.90.190.20">
    <property type="entry name" value="Mur ligase, C-terminal domain"/>
    <property type="match status" value="1"/>
</dbReference>
<feature type="binding site" evidence="14">
    <location>
        <begin position="112"/>
        <end position="118"/>
    </location>
    <ligand>
        <name>ATP</name>
        <dbReference type="ChEBI" id="CHEBI:30616"/>
    </ligand>
</feature>
<protein>
    <recommendedName>
        <fullName evidence="3 14">UDP-N-acetylmuramate--L-alanine ligase</fullName>
        <ecNumber evidence="3 14">6.3.2.8</ecNumber>
    </recommendedName>
    <alternativeName>
        <fullName evidence="14">UDP-N-acetylmuramoyl-L-alanine synthetase</fullName>
    </alternativeName>
</protein>
<proteinExistence type="inferred from homology"/>
<evidence type="ECO:0000256" key="5">
    <source>
        <dbReference type="ARBA" id="ARBA00022598"/>
    </source>
</evidence>
<reference evidence="18 19" key="1">
    <citation type="journal article" date="2010" name="Stand. Genomic Sci.">
        <title>Complete genome sequence of Desulfarculus baarsii type strain (2st14).</title>
        <authorList>
            <person name="Sun H."/>
            <person name="Spring S."/>
            <person name="Lapidus A."/>
            <person name="Davenport K."/>
            <person name="Del Rio T.G."/>
            <person name="Tice H."/>
            <person name="Nolan M."/>
            <person name="Copeland A."/>
            <person name="Cheng J.F."/>
            <person name="Lucas S."/>
            <person name="Tapia R."/>
            <person name="Goodwin L."/>
            <person name="Pitluck S."/>
            <person name="Ivanova N."/>
            <person name="Pagani I."/>
            <person name="Mavromatis K."/>
            <person name="Ovchinnikova G."/>
            <person name="Pati A."/>
            <person name="Chen A."/>
            <person name="Palaniappan K."/>
            <person name="Hauser L."/>
            <person name="Chang Y.J."/>
            <person name="Jeffries C.D."/>
            <person name="Detter J.C."/>
            <person name="Han C."/>
            <person name="Rohde M."/>
            <person name="Brambilla E."/>
            <person name="Goker M."/>
            <person name="Woyke T."/>
            <person name="Bristow J."/>
            <person name="Eisen J.A."/>
            <person name="Markowitz V."/>
            <person name="Hugenholtz P."/>
            <person name="Kyrpides N.C."/>
            <person name="Klenk H.P."/>
            <person name="Land M."/>
        </authorList>
    </citation>
    <scope>NUCLEOTIDE SEQUENCE [LARGE SCALE GENOMIC DNA]</scope>
    <source>
        <strain evidence="19">ATCC 33931 / DSM 2075 / LMG 7858 / VKM B-1802 / 2st14</strain>
    </source>
</reference>
<dbReference type="InterPro" id="IPR005758">
    <property type="entry name" value="UDP-N-AcMur_Ala_ligase_MurC"/>
</dbReference>
<dbReference type="Pfam" id="PF02875">
    <property type="entry name" value="Mur_ligase_C"/>
    <property type="match status" value="1"/>
</dbReference>
<dbReference type="SUPFAM" id="SSF53244">
    <property type="entry name" value="MurD-like peptide ligases, peptide-binding domain"/>
    <property type="match status" value="1"/>
</dbReference>
<evidence type="ECO:0000256" key="14">
    <source>
        <dbReference type="HAMAP-Rule" id="MF_00046"/>
    </source>
</evidence>
<dbReference type="Gene3D" id="3.40.1190.10">
    <property type="entry name" value="Mur-like, catalytic domain"/>
    <property type="match status" value="1"/>
</dbReference>
<evidence type="ECO:0000256" key="4">
    <source>
        <dbReference type="ARBA" id="ARBA00022490"/>
    </source>
</evidence>
<dbReference type="GO" id="GO:0051301">
    <property type="term" value="P:cell division"/>
    <property type="evidence" value="ECO:0007669"/>
    <property type="project" value="UniProtKB-KW"/>
</dbReference>
<sequence length="458" mass="49251">MYNRPQNIHFVGIGGIGMSGIAEVLINLGQRVSGSDLRQSAITERLRGLGARVHLGHHPEQVRGADVVVVSSAVDKDNPEVAAAIELQIPVIPRAEMLAELMRLKYGVAVAGAHGKTTCTSLVATLLAAGGLDPTVVVGGKLGALGTNAVLGRGEFLVAEADESDGSFNRLSPVVVVVTNIDREHMDHYGSDQALDEAFVEFMNKVPFYGAAIICLDDPRVAALIPRVRKRVITYGQSGQADFEAREVSHQGMRTSFSLFAQGQNLGRVQVPLPGRHNVLNTLAALAVAKELGVAMPVAMSACAGFGGVGRRMEQKGQSAAGALVVDDYAHHPTEIRATLQAARDCWPDKRLVVCFQPHRYSRTRDLFEEFATAFYVADELLLLDIYAASEKKDPAVSAEKLAEAIRAHGHRRVEYVGGQEAARERLEKMLGPDDVFFTMGAGDVWKLGAELTKEGGR</sequence>
<dbReference type="OrthoDB" id="9804126at2"/>
<evidence type="ECO:0000256" key="8">
    <source>
        <dbReference type="ARBA" id="ARBA00022840"/>
    </source>
</evidence>
<dbReference type="GO" id="GO:0071555">
    <property type="term" value="P:cell wall organization"/>
    <property type="evidence" value="ECO:0007669"/>
    <property type="project" value="UniProtKB-KW"/>
</dbReference>
<evidence type="ECO:0000259" key="16">
    <source>
        <dbReference type="Pfam" id="PF02875"/>
    </source>
</evidence>
<dbReference type="GO" id="GO:0005524">
    <property type="term" value="F:ATP binding"/>
    <property type="evidence" value="ECO:0007669"/>
    <property type="project" value="UniProtKB-UniRule"/>
</dbReference>
<dbReference type="InterPro" id="IPR036615">
    <property type="entry name" value="Mur_ligase_C_dom_sf"/>
</dbReference>
<dbReference type="UniPathway" id="UPA00219"/>
<dbReference type="SUPFAM" id="SSF53623">
    <property type="entry name" value="MurD-like peptide ligases, catalytic domain"/>
    <property type="match status" value="1"/>
</dbReference>
<evidence type="ECO:0000256" key="1">
    <source>
        <dbReference type="ARBA" id="ARBA00004496"/>
    </source>
</evidence>
<dbReference type="InterPro" id="IPR000713">
    <property type="entry name" value="Mur_ligase_N"/>
</dbReference>
<feature type="domain" description="Mur ligase central" evidence="17">
    <location>
        <begin position="110"/>
        <end position="289"/>
    </location>
</feature>
<dbReference type="SUPFAM" id="SSF51984">
    <property type="entry name" value="MurCD N-terminal domain"/>
    <property type="match status" value="1"/>
</dbReference>
<evidence type="ECO:0000259" key="17">
    <source>
        <dbReference type="Pfam" id="PF08245"/>
    </source>
</evidence>
<dbReference type="STRING" id="644282.Deba_2794"/>
<dbReference type="Proteomes" id="UP000009047">
    <property type="component" value="Chromosome"/>
</dbReference>
<comment type="function">
    <text evidence="14">Cell wall formation.</text>
</comment>
<dbReference type="GO" id="GO:0005737">
    <property type="term" value="C:cytoplasm"/>
    <property type="evidence" value="ECO:0007669"/>
    <property type="project" value="UniProtKB-SubCell"/>
</dbReference>
<dbReference type="PANTHER" id="PTHR43445:SF3">
    <property type="entry name" value="UDP-N-ACETYLMURAMATE--L-ALANINE LIGASE"/>
    <property type="match status" value="1"/>
</dbReference>